<dbReference type="InterPro" id="IPR007110">
    <property type="entry name" value="Ig-like_dom"/>
</dbReference>
<evidence type="ECO:0000259" key="3">
    <source>
        <dbReference type="PROSITE" id="PS50835"/>
    </source>
</evidence>
<dbReference type="InterPro" id="IPR013783">
    <property type="entry name" value="Ig-like_fold"/>
</dbReference>
<sequence>MHYERNFLQRKERPSVFLLQKTPSSLIRCHATGFYPDKANLFWRKDGEEIHEDVEKEEILSNHDGTFQMSSELNVSLVQQEDWRKYKCVFQLSGVKEDIIIKLNKTEIQTNWVSPSEFSVRHHVLVVVPAAVLLLMLGGILCWSKNLKKKKSQRAPVCSWCVDPLEL</sequence>
<feature type="domain" description="Ig-like" evidence="3">
    <location>
        <begin position="14"/>
        <end position="88"/>
    </location>
</feature>
<evidence type="ECO:0000256" key="2">
    <source>
        <dbReference type="SAM" id="Phobius"/>
    </source>
</evidence>
<dbReference type="PANTHER" id="PTHR16675:SF237">
    <property type="entry name" value="MHC CLASS I ANTIGEN TRANSCRIPT VARIANT 1-RELATED"/>
    <property type="match status" value="1"/>
</dbReference>
<evidence type="ECO:0000313" key="4">
    <source>
        <dbReference type="EMBL" id="RVE66603.1"/>
    </source>
</evidence>
<dbReference type="PROSITE" id="PS50835">
    <property type="entry name" value="IG_LIKE"/>
    <property type="match status" value="1"/>
</dbReference>
<keyword evidence="1" id="KW-0325">Glycoprotein</keyword>
<evidence type="ECO:0000256" key="1">
    <source>
        <dbReference type="ARBA" id="ARBA00023180"/>
    </source>
</evidence>
<dbReference type="PANTHER" id="PTHR16675">
    <property type="entry name" value="MHC CLASS I-RELATED"/>
    <property type="match status" value="1"/>
</dbReference>
<dbReference type="GO" id="GO:0009897">
    <property type="term" value="C:external side of plasma membrane"/>
    <property type="evidence" value="ECO:0007669"/>
    <property type="project" value="TreeGrafter"/>
</dbReference>
<accession>A0A3S2P4S4</accession>
<gene>
    <name evidence="4" type="ORF">OJAV_G00109020</name>
</gene>
<protein>
    <recommendedName>
        <fullName evidence="3">Ig-like domain-containing protein</fullName>
    </recommendedName>
</protein>
<dbReference type="AlphaFoldDB" id="A0A3S2P4S4"/>
<reference evidence="4 5" key="1">
    <citation type="submission" date="2018-11" db="EMBL/GenBank/DDBJ databases">
        <authorList>
            <person name="Lopez-Roques C."/>
            <person name="Donnadieu C."/>
            <person name="Bouchez O."/>
            <person name="Klopp C."/>
            <person name="Cabau C."/>
            <person name="Zahm M."/>
        </authorList>
    </citation>
    <scope>NUCLEOTIDE SEQUENCE [LARGE SCALE GENOMIC DNA]</scope>
    <source>
        <strain evidence="4">RS831</strain>
        <tissue evidence="4">Whole body</tissue>
    </source>
</reference>
<name>A0A3S2P4S4_ORYJA</name>
<feature type="transmembrane region" description="Helical" evidence="2">
    <location>
        <begin position="124"/>
        <end position="144"/>
    </location>
</feature>
<dbReference type="GO" id="GO:0006955">
    <property type="term" value="P:immune response"/>
    <property type="evidence" value="ECO:0007669"/>
    <property type="project" value="TreeGrafter"/>
</dbReference>
<dbReference type="Pfam" id="PF07654">
    <property type="entry name" value="C1-set"/>
    <property type="match status" value="1"/>
</dbReference>
<dbReference type="EMBL" id="CM012447">
    <property type="protein sequence ID" value="RVE66603.1"/>
    <property type="molecule type" value="Genomic_DNA"/>
</dbReference>
<evidence type="ECO:0000313" key="5">
    <source>
        <dbReference type="Proteomes" id="UP000283210"/>
    </source>
</evidence>
<keyword evidence="2" id="KW-0812">Transmembrane</keyword>
<dbReference type="InterPro" id="IPR050208">
    <property type="entry name" value="MHC_class-I_related"/>
</dbReference>
<dbReference type="InterPro" id="IPR003597">
    <property type="entry name" value="Ig_C1-set"/>
</dbReference>
<dbReference type="InterPro" id="IPR036179">
    <property type="entry name" value="Ig-like_dom_sf"/>
</dbReference>
<dbReference type="FunFam" id="2.60.40.10:FF:000943">
    <property type="entry name" value="Classical MHC class I molecule, alpha-chain"/>
    <property type="match status" value="1"/>
</dbReference>
<dbReference type="GO" id="GO:0005615">
    <property type="term" value="C:extracellular space"/>
    <property type="evidence" value="ECO:0007669"/>
    <property type="project" value="TreeGrafter"/>
</dbReference>
<dbReference type="Proteomes" id="UP000283210">
    <property type="component" value="Chromosome 11"/>
</dbReference>
<keyword evidence="2" id="KW-1133">Transmembrane helix</keyword>
<organism evidence="4 5">
    <name type="scientific">Oryzias javanicus</name>
    <name type="common">Javanese ricefish</name>
    <name type="synonym">Aplocheilus javanicus</name>
    <dbReference type="NCBI Taxonomy" id="123683"/>
    <lineage>
        <taxon>Eukaryota</taxon>
        <taxon>Metazoa</taxon>
        <taxon>Chordata</taxon>
        <taxon>Craniata</taxon>
        <taxon>Vertebrata</taxon>
        <taxon>Euteleostomi</taxon>
        <taxon>Actinopterygii</taxon>
        <taxon>Neopterygii</taxon>
        <taxon>Teleostei</taxon>
        <taxon>Neoteleostei</taxon>
        <taxon>Acanthomorphata</taxon>
        <taxon>Ovalentaria</taxon>
        <taxon>Atherinomorphae</taxon>
        <taxon>Beloniformes</taxon>
        <taxon>Adrianichthyidae</taxon>
        <taxon>Oryziinae</taxon>
        <taxon>Oryzias</taxon>
    </lineage>
</organism>
<dbReference type="SUPFAM" id="SSF48726">
    <property type="entry name" value="Immunoglobulin"/>
    <property type="match status" value="1"/>
</dbReference>
<dbReference type="SMART" id="SM00407">
    <property type="entry name" value="IGc1"/>
    <property type="match status" value="1"/>
</dbReference>
<keyword evidence="5" id="KW-1185">Reference proteome</keyword>
<keyword evidence="2" id="KW-0472">Membrane</keyword>
<dbReference type="Gene3D" id="2.60.40.10">
    <property type="entry name" value="Immunoglobulins"/>
    <property type="match status" value="1"/>
</dbReference>
<reference evidence="4 5" key="2">
    <citation type="submission" date="2019-01" db="EMBL/GenBank/DDBJ databases">
        <title>A chromosome length genome reference of the Java medaka (oryzias javanicus).</title>
        <authorList>
            <person name="Herpin A."/>
            <person name="Takehana Y."/>
            <person name="Naruse K."/>
            <person name="Ansai S."/>
            <person name="Kawaguchi M."/>
        </authorList>
    </citation>
    <scope>NUCLEOTIDE SEQUENCE [LARGE SCALE GENOMIC DNA]</scope>
    <source>
        <strain evidence="4">RS831</strain>
        <tissue evidence="4">Whole body</tissue>
    </source>
</reference>
<dbReference type="OrthoDB" id="8936120at2759"/>
<proteinExistence type="predicted"/>